<gene>
    <name evidence="1" type="ORF">GF339_04750</name>
</gene>
<comment type="caution">
    <text evidence="1">The sequence shown here is derived from an EMBL/GenBank/DDBJ whole genome shotgun (WGS) entry which is preliminary data.</text>
</comment>
<dbReference type="InterPro" id="IPR021375">
    <property type="entry name" value="DUF2997"/>
</dbReference>
<reference evidence="1" key="1">
    <citation type="submission" date="2019-11" db="EMBL/GenBank/DDBJ databases">
        <title>Microbial mats filling the niche in hypersaline microbial mats.</title>
        <authorList>
            <person name="Wong H.L."/>
            <person name="Macleod F.I."/>
            <person name="White R.A. III"/>
            <person name="Burns B.P."/>
        </authorList>
    </citation>
    <scope>NUCLEOTIDE SEQUENCE</scope>
    <source>
        <strain evidence="1">Rbin_158</strain>
    </source>
</reference>
<accession>A0A9D5JTL3</accession>
<dbReference type="Proteomes" id="UP000649604">
    <property type="component" value="Unassembled WGS sequence"/>
</dbReference>
<dbReference type="AlphaFoldDB" id="A0A9D5JTL3"/>
<dbReference type="EMBL" id="WJJP01000146">
    <property type="protein sequence ID" value="MBD3323869.1"/>
    <property type="molecule type" value="Genomic_DNA"/>
</dbReference>
<evidence type="ECO:0000313" key="2">
    <source>
        <dbReference type="Proteomes" id="UP000649604"/>
    </source>
</evidence>
<name>A0A9D5JTL3_9BACT</name>
<organism evidence="1 2">
    <name type="scientific">candidate division KSB3 bacterium</name>
    <dbReference type="NCBI Taxonomy" id="2044937"/>
    <lineage>
        <taxon>Bacteria</taxon>
        <taxon>candidate division KSB3</taxon>
    </lineage>
</organism>
<protein>
    <submittedName>
        <fullName evidence="1">DUF2997 domain-containing protein</fullName>
    </submittedName>
</protein>
<evidence type="ECO:0000313" key="1">
    <source>
        <dbReference type="EMBL" id="MBD3323869.1"/>
    </source>
</evidence>
<proteinExistence type="predicted"/>
<sequence length="67" mass="7420">MMATKQEVEFTITPDGNVEFIIRGAKGKQCLPIADLFKVLGTTEAEHATGEFYEKEDDRNVLISGSE</sequence>
<dbReference type="Pfam" id="PF11211">
    <property type="entry name" value="DUF2997"/>
    <property type="match status" value="1"/>
</dbReference>